<dbReference type="AlphaFoldDB" id="Q7V422"/>
<feature type="signal peptide" evidence="2">
    <location>
        <begin position="1"/>
        <end position="23"/>
    </location>
</feature>
<feature type="compositionally biased region" description="Low complexity" evidence="1">
    <location>
        <begin position="727"/>
        <end position="742"/>
    </location>
</feature>
<reference evidence="3 4" key="1">
    <citation type="journal article" date="2003" name="Nature">
        <title>Genome divergence in two Prochlorococcus ecotypes reflects oceanic niche differentiation.</title>
        <authorList>
            <person name="Rocap G."/>
            <person name="Larimer F.W."/>
            <person name="Lamerdin J.E."/>
            <person name="Malfatti S."/>
            <person name="Chain P."/>
            <person name="Ahlgren N.A."/>
            <person name="Arellano A."/>
            <person name="Coleman M."/>
            <person name="Hauser L."/>
            <person name="Hess W.R."/>
            <person name="Johnson Z.I."/>
            <person name="Land M.L."/>
            <person name="Lindell D."/>
            <person name="Post A.F."/>
            <person name="Regala W."/>
            <person name="Shah M."/>
            <person name="Shaw S.L."/>
            <person name="Steglich C."/>
            <person name="Sullivan M.B."/>
            <person name="Ting C.S."/>
            <person name="Tolonen A."/>
            <person name="Webb E.A."/>
            <person name="Zinser E.R."/>
            <person name="Chisholm S.W."/>
        </authorList>
    </citation>
    <scope>NUCLEOTIDE SEQUENCE [LARGE SCALE GENOMIC DNA]</scope>
    <source>
        <strain evidence="4">MIT 9313</strain>
    </source>
</reference>
<protein>
    <recommendedName>
        <fullName evidence="5">FecR protein domain-containing protein</fullName>
    </recommendedName>
</protein>
<evidence type="ECO:0000313" key="3">
    <source>
        <dbReference type="EMBL" id="CAE22327.1"/>
    </source>
</evidence>
<keyword evidence="4" id="KW-1185">Reference proteome</keyword>
<accession>Q7V422</accession>
<evidence type="ECO:0008006" key="5">
    <source>
        <dbReference type="Google" id="ProtNLM"/>
    </source>
</evidence>
<feature type="chain" id="PRO_5004292531" description="FecR protein domain-containing protein" evidence="2">
    <location>
        <begin position="24"/>
        <end position="742"/>
    </location>
</feature>
<dbReference type="Proteomes" id="UP000001423">
    <property type="component" value="Chromosome"/>
</dbReference>
<dbReference type="eggNOG" id="COG3712">
    <property type="taxonomic scope" value="Bacteria"/>
</dbReference>
<dbReference type="EMBL" id="BX548175">
    <property type="protein sequence ID" value="CAE22327.1"/>
    <property type="molecule type" value="Genomic_DNA"/>
</dbReference>
<sequence length="742" mass="80120">MMKLGKRFLWLIVLQGLFSPAFASSLKQATIQRIVDGNEVYIDKSQARVKQSAKEGQQISTGSSRTELLFDRRALGYLGKNSLINLGEDCFSLSNGSVLINGNQRSCIGSKVLGIRGTTYVLSINEEGSYDLAVLTGEAQISSKSEAALLNEPDPDILTLYPRLNPVIGIGGTIWGNNSNNSDFEGLILGDLAYFQPLSQNSGSSVLYSLTSSSSNFDKAWGVSQEFGYRWFDPNNQRSNGVMAGYTHWQGQIKDSCSRSQLSLGVETARNRWKFAAAGGVPVDNCESQFSFASATVGMPMAEIDQEPITLSLSPYLLAGIGKNYAGGRIGLNIPIGPRFNLFTYGSYDGIAETTIGGKISYRFPTGGSFVEAPAISKDDEVLSTEVSQSKQSKNTKLRFASIGQIAPPHESEPVKSLIVEQAVDNVQAYESSAIQDSVPARGMWMKDNNLVEKKALEYLEKKIQTYTLDKGFGSNATSDQNDAYIIKAGEQVRIDPDGNILSRTKMTPKYYSQLVIKHLKGQTPPPESTVIAKTFNKLLSNTPTPAPTRKLSMNPIASLEGEPGDNDSDQNKGSHQYDRGIYLTLGTNENGTPIINGNSVLGSKDEQPFGDINQLIETSNTIQTELNESKENKNTNKDQSSESNENEDSDQASTNNSSDDSDNTSTDSSTNDSDDTSTNNADDSSANNSGETSTDTSSNDSGNSSTSSTSSDDTHNQATNTGTGGNRNNNNNNNNNIRPSP</sequence>
<dbReference type="HOGENOM" id="CLU_374224_0_0_3"/>
<dbReference type="KEGG" id="pmt:PMT_2153"/>
<evidence type="ECO:0000256" key="2">
    <source>
        <dbReference type="SAM" id="SignalP"/>
    </source>
</evidence>
<feature type="compositionally biased region" description="Low complexity" evidence="1">
    <location>
        <begin position="652"/>
        <end position="712"/>
    </location>
</feature>
<dbReference type="RefSeq" id="WP_011131517.1">
    <property type="nucleotide sequence ID" value="NC_005071.1"/>
</dbReference>
<keyword evidence="2" id="KW-0732">Signal</keyword>
<feature type="region of interest" description="Disordered" evidence="1">
    <location>
        <begin position="625"/>
        <end position="742"/>
    </location>
</feature>
<evidence type="ECO:0000256" key="1">
    <source>
        <dbReference type="SAM" id="MobiDB-lite"/>
    </source>
</evidence>
<evidence type="ECO:0000313" key="4">
    <source>
        <dbReference type="Proteomes" id="UP000001423"/>
    </source>
</evidence>
<dbReference type="SMR" id="Q7V422"/>
<organism evidence="3 4">
    <name type="scientific">Prochlorococcus marinus (strain MIT 9313)</name>
    <dbReference type="NCBI Taxonomy" id="74547"/>
    <lineage>
        <taxon>Bacteria</taxon>
        <taxon>Bacillati</taxon>
        <taxon>Cyanobacteriota</taxon>
        <taxon>Cyanophyceae</taxon>
        <taxon>Synechococcales</taxon>
        <taxon>Prochlorococcaceae</taxon>
        <taxon>Prochlorococcus</taxon>
    </lineage>
</organism>
<name>Q7V422_PROMM</name>
<feature type="region of interest" description="Disordered" evidence="1">
    <location>
        <begin position="541"/>
        <end position="577"/>
    </location>
</feature>
<gene>
    <name evidence="3" type="ordered locus">PMT_2153</name>
</gene>
<proteinExistence type="predicted"/>
<feature type="compositionally biased region" description="Basic and acidic residues" evidence="1">
    <location>
        <begin position="628"/>
        <end position="641"/>
    </location>
</feature>